<dbReference type="PROSITE" id="PS51898">
    <property type="entry name" value="TYR_RECOMBINASE"/>
    <property type="match status" value="1"/>
</dbReference>
<dbReference type="EMBL" id="QPID01000014">
    <property type="protein sequence ID" value="RCU43819.1"/>
    <property type="molecule type" value="Genomic_DNA"/>
</dbReference>
<dbReference type="InterPro" id="IPR050090">
    <property type="entry name" value="Tyrosine_recombinase_XerCD"/>
</dbReference>
<evidence type="ECO:0000313" key="7">
    <source>
        <dbReference type="Proteomes" id="UP000252558"/>
    </source>
</evidence>
<evidence type="ECO:0000256" key="3">
    <source>
        <dbReference type="ARBA" id="ARBA00023125"/>
    </source>
</evidence>
<keyword evidence="3" id="KW-0238">DNA-binding</keyword>
<dbReference type="Pfam" id="PF00589">
    <property type="entry name" value="Phage_integrase"/>
    <property type="match status" value="1"/>
</dbReference>
<name>A0A368N3H3_9GAMM</name>
<dbReference type="Pfam" id="PF20172">
    <property type="entry name" value="DUF6538"/>
    <property type="match status" value="1"/>
</dbReference>
<sequence>MLYHVAVSRSCIMSKDQYLKKRGNIWWYRRRVPASLQHLYPNQTDIIKSLHTDSLKLARLRRDEITATISAQLSSSYDPDRIRFKALVDQLRKEDPETMWELEYQGFSNKSTEDEREKDLVAAAAYNHVVHGQKEAYTQTLRETLLSWKVRNNKKPADTLNKVTQAVDSFLRHIRQNDIALLSIHKKQVVAYVESLSTDFSQSTISSRLSRLRSVWKHAYQQGDIEKERSPFHSLDLSHFSSQQGEKKQLFSALELQSILNADLQSNLHDLVRLGLYTGARIGELCNVQIEDITNTEHGYLMRIIQGKTASASRIIPIPKQACSIVTERLNSRSKGSLIELEGKDASRTFSRFKTAHITTDKARTFHSLRVHYVTAAQRAGIKEFEAASIVGHATGSTMSFGYYAKADYGLLAEAAQKIADQIDIEWIKSSQQ</sequence>
<dbReference type="InterPro" id="IPR013762">
    <property type="entry name" value="Integrase-like_cat_sf"/>
</dbReference>
<dbReference type="GO" id="GO:0006310">
    <property type="term" value="P:DNA recombination"/>
    <property type="evidence" value="ECO:0007669"/>
    <property type="project" value="UniProtKB-KW"/>
</dbReference>
<evidence type="ECO:0000256" key="1">
    <source>
        <dbReference type="ARBA" id="ARBA00008857"/>
    </source>
</evidence>
<reference evidence="6 7" key="1">
    <citation type="submission" date="2018-07" db="EMBL/GenBank/DDBJ databases">
        <title>Corallincola holothuriorum sp. nov., a new facultative anaerobe isolated from sea cucumber Apostichopus japonicus.</title>
        <authorList>
            <person name="Xia H."/>
        </authorList>
    </citation>
    <scope>NUCLEOTIDE SEQUENCE [LARGE SCALE GENOMIC DNA]</scope>
    <source>
        <strain evidence="6 7">C4</strain>
    </source>
</reference>
<evidence type="ECO:0000259" key="5">
    <source>
        <dbReference type="PROSITE" id="PS51898"/>
    </source>
</evidence>
<accession>A0A368N3H3</accession>
<dbReference type="Gene3D" id="1.10.150.130">
    <property type="match status" value="1"/>
</dbReference>
<dbReference type="SUPFAM" id="SSF56349">
    <property type="entry name" value="DNA breaking-rejoining enzymes"/>
    <property type="match status" value="1"/>
</dbReference>
<dbReference type="GO" id="GO:0015074">
    <property type="term" value="P:DNA integration"/>
    <property type="evidence" value="ECO:0007669"/>
    <property type="project" value="UniProtKB-KW"/>
</dbReference>
<dbReference type="GO" id="GO:0003677">
    <property type="term" value="F:DNA binding"/>
    <property type="evidence" value="ECO:0007669"/>
    <property type="project" value="UniProtKB-KW"/>
</dbReference>
<dbReference type="Proteomes" id="UP000252558">
    <property type="component" value="Unassembled WGS sequence"/>
</dbReference>
<dbReference type="Pfam" id="PF13102">
    <property type="entry name" value="Phage_int_SAM_5"/>
    <property type="match status" value="1"/>
</dbReference>
<gene>
    <name evidence="6" type="ORF">DU002_18230</name>
</gene>
<evidence type="ECO:0000256" key="4">
    <source>
        <dbReference type="ARBA" id="ARBA00023172"/>
    </source>
</evidence>
<dbReference type="InterPro" id="IPR002104">
    <property type="entry name" value="Integrase_catalytic"/>
</dbReference>
<dbReference type="InterPro" id="IPR010998">
    <property type="entry name" value="Integrase_recombinase_N"/>
</dbReference>
<dbReference type="InterPro" id="IPR046668">
    <property type="entry name" value="DUF6538"/>
</dbReference>
<organism evidence="6 7">
    <name type="scientific">Corallincola holothuriorum</name>
    <dbReference type="NCBI Taxonomy" id="2282215"/>
    <lineage>
        <taxon>Bacteria</taxon>
        <taxon>Pseudomonadati</taxon>
        <taxon>Pseudomonadota</taxon>
        <taxon>Gammaproteobacteria</taxon>
        <taxon>Alteromonadales</taxon>
        <taxon>Psychromonadaceae</taxon>
        <taxon>Corallincola</taxon>
    </lineage>
</organism>
<dbReference type="InterPro" id="IPR011010">
    <property type="entry name" value="DNA_brk_join_enz"/>
</dbReference>
<keyword evidence="4" id="KW-0233">DNA recombination</keyword>
<comment type="caution">
    <text evidence="6">The sequence shown here is derived from an EMBL/GenBank/DDBJ whole genome shotgun (WGS) entry which is preliminary data.</text>
</comment>
<dbReference type="AlphaFoldDB" id="A0A368N3H3"/>
<comment type="similarity">
    <text evidence="1">Belongs to the 'phage' integrase family.</text>
</comment>
<evidence type="ECO:0000256" key="2">
    <source>
        <dbReference type="ARBA" id="ARBA00022908"/>
    </source>
</evidence>
<dbReference type="InterPro" id="IPR025269">
    <property type="entry name" value="SAM-like_dom"/>
</dbReference>
<dbReference type="PANTHER" id="PTHR30349:SF41">
    <property type="entry name" value="INTEGRASE_RECOMBINASE PROTEIN MJ0367-RELATED"/>
    <property type="match status" value="1"/>
</dbReference>
<dbReference type="Gene3D" id="1.10.443.10">
    <property type="entry name" value="Intergrase catalytic core"/>
    <property type="match status" value="1"/>
</dbReference>
<keyword evidence="7" id="KW-1185">Reference proteome</keyword>
<proteinExistence type="inferred from homology"/>
<feature type="domain" description="Tyr recombinase" evidence="5">
    <location>
        <begin position="246"/>
        <end position="417"/>
    </location>
</feature>
<keyword evidence="2" id="KW-0229">DNA integration</keyword>
<dbReference type="PANTHER" id="PTHR30349">
    <property type="entry name" value="PHAGE INTEGRASE-RELATED"/>
    <property type="match status" value="1"/>
</dbReference>
<evidence type="ECO:0000313" key="6">
    <source>
        <dbReference type="EMBL" id="RCU43819.1"/>
    </source>
</evidence>
<protein>
    <submittedName>
        <fullName evidence="6">Integrase</fullName>
    </submittedName>
</protein>